<protein>
    <submittedName>
        <fullName evidence="1">Uncharacterized protein</fullName>
    </submittedName>
</protein>
<keyword evidence="2" id="KW-1185">Reference proteome</keyword>
<dbReference type="EMBL" id="CP062229">
    <property type="protein sequence ID" value="UVC14740.1"/>
    <property type="molecule type" value="Genomic_DNA"/>
</dbReference>
<evidence type="ECO:0000313" key="2">
    <source>
        <dbReference type="Proteomes" id="UP001058098"/>
    </source>
</evidence>
<reference evidence="1" key="1">
    <citation type="submission" date="2020-09" db="EMBL/GenBank/DDBJ databases">
        <title>Rhizobia associated with sainfoin plants.</title>
        <authorList>
            <person name="Asharfi S."/>
            <person name="Kuzmanovic N."/>
            <person name="Bunk B."/>
            <person name="Sproeer C."/>
            <person name="Becker M."/>
            <person name="Thuenen T."/>
        </authorList>
    </citation>
    <scope>NUCLEOTIDE SEQUENCE</scope>
    <source>
        <strain evidence="1">OM4</strain>
    </source>
</reference>
<name>A0ABY5QU79_9HYPH</name>
<proteinExistence type="predicted"/>
<gene>
    <name evidence="1" type="ORF">IHQ72_29685</name>
</gene>
<dbReference type="Proteomes" id="UP001058098">
    <property type="component" value="Chromosome"/>
</dbReference>
<organism evidence="1 2">
    <name type="scientific">Mesorhizobium onobrychidis</name>
    <dbReference type="NCBI Taxonomy" id="2775404"/>
    <lineage>
        <taxon>Bacteria</taxon>
        <taxon>Pseudomonadati</taxon>
        <taxon>Pseudomonadota</taxon>
        <taxon>Alphaproteobacteria</taxon>
        <taxon>Hyphomicrobiales</taxon>
        <taxon>Phyllobacteriaceae</taxon>
        <taxon>Mesorhizobium</taxon>
    </lineage>
</organism>
<dbReference type="RefSeq" id="WP_258119149.1">
    <property type="nucleotide sequence ID" value="NZ_CP062229.1"/>
</dbReference>
<evidence type="ECO:0000313" key="1">
    <source>
        <dbReference type="EMBL" id="UVC14740.1"/>
    </source>
</evidence>
<accession>A0ABY5QU79</accession>
<sequence>MNLPGYDAWKLMCPEEEHESRGGKICPECGAWHQSQCDMEGAGVCAWEESQPDPDALMEARRDDRERERDWPEDIF</sequence>